<dbReference type="Proteomes" id="UP001138500">
    <property type="component" value="Unassembled WGS sequence"/>
</dbReference>
<evidence type="ECO:0000313" key="4">
    <source>
        <dbReference type="Proteomes" id="UP001138500"/>
    </source>
</evidence>
<reference evidence="3 4" key="2">
    <citation type="journal article" date="2021" name="Curr. Genet.">
        <title>Genetic response to nitrogen starvation in the aggressive Eucalyptus foliar pathogen Teratosphaeria destructans.</title>
        <authorList>
            <person name="Havenga M."/>
            <person name="Wingfield B.D."/>
            <person name="Wingfield M.J."/>
            <person name="Dreyer L.L."/>
            <person name="Roets F."/>
            <person name="Aylward J."/>
        </authorList>
    </citation>
    <scope>NUCLEOTIDE SEQUENCE [LARGE SCALE GENOMIC DNA]</scope>
    <source>
        <strain evidence="3">CMW44962</strain>
    </source>
</reference>
<dbReference type="InterPro" id="IPR000182">
    <property type="entry name" value="GNAT_dom"/>
</dbReference>
<protein>
    <submittedName>
        <fullName evidence="3">Acetyltransferase (GNAT) domain</fullName>
    </submittedName>
</protein>
<name>A0A9W7SKE0_9PEZI</name>
<organism evidence="3 4">
    <name type="scientific">Teratosphaeria destructans</name>
    <dbReference type="NCBI Taxonomy" id="418781"/>
    <lineage>
        <taxon>Eukaryota</taxon>
        <taxon>Fungi</taxon>
        <taxon>Dikarya</taxon>
        <taxon>Ascomycota</taxon>
        <taxon>Pezizomycotina</taxon>
        <taxon>Dothideomycetes</taxon>
        <taxon>Dothideomycetidae</taxon>
        <taxon>Mycosphaerellales</taxon>
        <taxon>Teratosphaeriaceae</taxon>
        <taxon>Teratosphaeria</taxon>
    </lineage>
</organism>
<evidence type="ECO:0000256" key="1">
    <source>
        <dbReference type="SAM" id="MobiDB-lite"/>
    </source>
</evidence>
<dbReference type="SUPFAM" id="SSF55729">
    <property type="entry name" value="Acyl-CoA N-acyltransferases (Nat)"/>
    <property type="match status" value="1"/>
</dbReference>
<dbReference type="InterPro" id="IPR016181">
    <property type="entry name" value="Acyl_CoA_acyltransferase"/>
</dbReference>
<evidence type="ECO:0000259" key="2">
    <source>
        <dbReference type="Pfam" id="PF13508"/>
    </source>
</evidence>
<dbReference type="AlphaFoldDB" id="A0A9W7SKE0"/>
<dbReference type="Gene3D" id="3.40.630.30">
    <property type="match status" value="1"/>
</dbReference>
<gene>
    <name evidence="3" type="ORF">Tdes44962_MAKER05261</name>
</gene>
<dbReference type="PANTHER" id="PTHR43233:SF1">
    <property type="entry name" value="FAMILY N-ACETYLTRANSFERASE, PUTATIVE (AFU_ORTHOLOGUE AFUA_6G03350)-RELATED"/>
    <property type="match status" value="1"/>
</dbReference>
<comment type="caution">
    <text evidence="3">The sequence shown here is derived from an EMBL/GenBank/DDBJ whole genome shotgun (WGS) entry which is preliminary data.</text>
</comment>
<sequence length="204" mass="23134">MSQADLRQRSWRRETTKGTYLISTNPLLLDLDFINMAFSSEEMFWAQPLSRNALAIMLAQSLSFGLYEVTPGVPPPATVSEPSTPRTPSPTTDGPLEEKLRQTGFGRLITDHVTTCYLTDVYIAPEVRSQGLGRWLISCINETIEQHPHLRRVMLITSMPPKFYKRFGFWDIGDETKKGLVCMTRKQFLESQEEEKAAAMTGDL</sequence>
<dbReference type="PANTHER" id="PTHR43233">
    <property type="entry name" value="FAMILY N-ACETYLTRANSFERASE, PUTATIVE (AFU_ORTHOLOGUE AFUA_6G03350)-RELATED"/>
    <property type="match status" value="1"/>
</dbReference>
<dbReference type="InterPro" id="IPR053144">
    <property type="entry name" value="Acetyltransferase_Butenolide"/>
</dbReference>
<proteinExistence type="predicted"/>
<evidence type="ECO:0000313" key="3">
    <source>
        <dbReference type="EMBL" id="KAH9819315.1"/>
    </source>
</evidence>
<dbReference type="CDD" id="cd04301">
    <property type="entry name" value="NAT_SF"/>
    <property type="match status" value="1"/>
</dbReference>
<feature type="compositionally biased region" description="Low complexity" evidence="1">
    <location>
        <begin position="78"/>
        <end position="94"/>
    </location>
</feature>
<feature type="region of interest" description="Disordered" evidence="1">
    <location>
        <begin position="75"/>
        <end position="95"/>
    </location>
</feature>
<dbReference type="EMBL" id="RIBY02002334">
    <property type="protein sequence ID" value="KAH9819315.1"/>
    <property type="molecule type" value="Genomic_DNA"/>
</dbReference>
<keyword evidence="4" id="KW-1185">Reference proteome</keyword>
<dbReference type="GO" id="GO:0016747">
    <property type="term" value="F:acyltransferase activity, transferring groups other than amino-acyl groups"/>
    <property type="evidence" value="ECO:0007669"/>
    <property type="project" value="InterPro"/>
</dbReference>
<dbReference type="Pfam" id="PF13508">
    <property type="entry name" value="Acetyltransf_7"/>
    <property type="match status" value="1"/>
</dbReference>
<reference evidence="3 4" key="1">
    <citation type="journal article" date="2018" name="IMA Fungus">
        <title>IMA Genome-F 10: Nine draft genome sequences of Claviceps purpurea s.lat., including C. arundinis, C. humidiphila, and C. cf. spartinae, pseudomolecules for the pitch canker pathogen Fusarium circinatum, draft genome of Davidsoniella eucalypti, Grosmannia galeiformis, Quambalaria eucalypti, and Teratosphaeria destructans.</title>
        <authorList>
            <person name="Wingfield B.D."/>
            <person name="Liu M."/>
            <person name="Nguyen H.D."/>
            <person name="Lane F.A."/>
            <person name="Morgan S.W."/>
            <person name="De Vos L."/>
            <person name="Wilken P.M."/>
            <person name="Duong T.A."/>
            <person name="Aylward J."/>
            <person name="Coetzee M.P."/>
            <person name="Dadej K."/>
            <person name="De Beer Z.W."/>
            <person name="Findlay W."/>
            <person name="Havenga M."/>
            <person name="Kolarik M."/>
            <person name="Menzies J.G."/>
            <person name="Naidoo K."/>
            <person name="Pochopski O."/>
            <person name="Shoukouhi P."/>
            <person name="Santana Q.C."/>
            <person name="Seifert K.A."/>
            <person name="Soal N."/>
            <person name="Steenkamp E.T."/>
            <person name="Tatham C.T."/>
            <person name="van der Nest M.A."/>
            <person name="Wingfield M.J."/>
        </authorList>
    </citation>
    <scope>NUCLEOTIDE SEQUENCE [LARGE SCALE GENOMIC DNA]</scope>
    <source>
        <strain evidence="3">CMW44962</strain>
    </source>
</reference>
<feature type="domain" description="N-acetyltransferase" evidence="2">
    <location>
        <begin position="102"/>
        <end position="169"/>
    </location>
</feature>
<dbReference type="OrthoDB" id="10039976at2759"/>
<accession>A0A9W7SKE0</accession>